<dbReference type="AlphaFoldDB" id="M3AFI0"/>
<dbReference type="Pfam" id="PF01814">
    <property type="entry name" value="Hemerythrin"/>
    <property type="match status" value="1"/>
</dbReference>
<dbReference type="OrthoDB" id="7305302at2"/>
<dbReference type="Gene3D" id="1.20.120.50">
    <property type="entry name" value="Hemerythrin-like"/>
    <property type="match status" value="1"/>
</dbReference>
<comment type="caution">
    <text evidence="5">The sequence shown here is derived from an EMBL/GenBank/DDBJ whole genome shotgun (WGS) entry which is preliminary data.</text>
</comment>
<reference evidence="5 6" key="1">
    <citation type="journal article" date="2014" name="Genome Announc.">
        <title>Draft Genome Sequence of Magnetospirillum sp. Strain SO-1, a Freshwater Magnetotactic Bacterium Isolated from the Ol'khovka River, Russia.</title>
        <authorList>
            <person name="Grouzdev D.S."/>
            <person name="Dziuba M.V."/>
            <person name="Sukhacheva M.S."/>
            <person name="Mardanov A.V."/>
            <person name="Beletskiy A.V."/>
            <person name="Kuznetsov B.B."/>
            <person name="Skryabin K.G."/>
        </authorList>
    </citation>
    <scope>NUCLEOTIDE SEQUENCE [LARGE SCALE GENOMIC DNA]</scope>
    <source>
        <strain evidence="5 6">SO-1</strain>
    </source>
</reference>
<dbReference type="NCBIfam" id="TIGR02481">
    <property type="entry name" value="hemeryth_dom"/>
    <property type="match status" value="1"/>
</dbReference>
<comment type="similarity">
    <text evidence="1">Belongs to the hemerythrin family.</text>
</comment>
<evidence type="ECO:0000259" key="4">
    <source>
        <dbReference type="Pfam" id="PF01814"/>
    </source>
</evidence>
<protein>
    <submittedName>
        <fullName evidence="5">Hemerythrin-like protein</fullName>
    </submittedName>
</protein>
<dbReference type="GO" id="GO:0046872">
    <property type="term" value="F:metal ion binding"/>
    <property type="evidence" value="ECO:0007669"/>
    <property type="project" value="UniProtKB-KW"/>
</dbReference>
<feature type="domain" description="Hemerythrin-like" evidence="4">
    <location>
        <begin position="15"/>
        <end position="131"/>
    </location>
</feature>
<keyword evidence="2" id="KW-0479">Metal-binding</keyword>
<dbReference type="NCBIfam" id="NF033749">
    <property type="entry name" value="bact_hemeryth"/>
    <property type="match status" value="1"/>
</dbReference>
<accession>M3AFI0</accession>
<dbReference type="STRING" id="1244869.H261_04028"/>
<name>M3AFI0_9PROT</name>
<dbReference type="PATRIC" id="fig|1244869.3.peg.803"/>
<dbReference type="InterPro" id="IPR012827">
    <property type="entry name" value="Hemerythrin_metal-bd"/>
</dbReference>
<evidence type="ECO:0000256" key="1">
    <source>
        <dbReference type="ARBA" id="ARBA00010587"/>
    </source>
</evidence>
<dbReference type="RefSeq" id="WP_008614555.1">
    <property type="nucleotide sequence ID" value="NZ_AONQ01000006.1"/>
</dbReference>
<evidence type="ECO:0000313" key="5">
    <source>
        <dbReference type="EMBL" id="EME71334.1"/>
    </source>
</evidence>
<organism evidence="5 6">
    <name type="scientific">Paramagnetospirillum caucaseum</name>
    <dbReference type="NCBI Taxonomy" id="1244869"/>
    <lineage>
        <taxon>Bacteria</taxon>
        <taxon>Pseudomonadati</taxon>
        <taxon>Pseudomonadota</taxon>
        <taxon>Alphaproteobacteria</taxon>
        <taxon>Rhodospirillales</taxon>
        <taxon>Magnetospirillaceae</taxon>
        <taxon>Paramagnetospirillum</taxon>
    </lineage>
</organism>
<sequence length="140" mass="16046">MAIAWDETLKVGDIEIDADHKELIGLINEFEAKAKAPDGIDKHAIQVTLERLQLYAYDHFAREEYIQAVAKYEGLEENKRQHAALRKTLGDYIAKFNAGQYADLAVAAGEMSAFLNHWLMNHILETDLKMKGKMKVEQWR</sequence>
<evidence type="ECO:0000256" key="2">
    <source>
        <dbReference type="ARBA" id="ARBA00022723"/>
    </source>
</evidence>
<dbReference type="PANTHER" id="PTHR37164:SF1">
    <property type="entry name" value="BACTERIOHEMERYTHRIN"/>
    <property type="match status" value="1"/>
</dbReference>
<dbReference type="InterPro" id="IPR035938">
    <property type="entry name" value="Hemerythrin-like_sf"/>
</dbReference>
<evidence type="ECO:0000256" key="3">
    <source>
        <dbReference type="ARBA" id="ARBA00023004"/>
    </source>
</evidence>
<dbReference type="CDD" id="cd12107">
    <property type="entry name" value="Hemerythrin"/>
    <property type="match status" value="1"/>
</dbReference>
<proteinExistence type="inferred from homology"/>
<dbReference type="SUPFAM" id="SSF47188">
    <property type="entry name" value="Hemerythrin-like"/>
    <property type="match status" value="1"/>
</dbReference>
<keyword evidence="6" id="KW-1185">Reference proteome</keyword>
<dbReference type="PANTHER" id="PTHR37164">
    <property type="entry name" value="BACTERIOHEMERYTHRIN"/>
    <property type="match status" value="1"/>
</dbReference>
<dbReference type="Proteomes" id="UP000011744">
    <property type="component" value="Unassembled WGS sequence"/>
</dbReference>
<dbReference type="EMBL" id="AONQ01000006">
    <property type="protein sequence ID" value="EME71334.1"/>
    <property type="molecule type" value="Genomic_DNA"/>
</dbReference>
<dbReference type="eggNOG" id="COG2703">
    <property type="taxonomic scope" value="Bacteria"/>
</dbReference>
<evidence type="ECO:0000313" key="6">
    <source>
        <dbReference type="Proteomes" id="UP000011744"/>
    </source>
</evidence>
<dbReference type="InterPro" id="IPR050669">
    <property type="entry name" value="Hemerythrin"/>
</dbReference>
<gene>
    <name evidence="5" type="ORF">H261_04028</name>
</gene>
<keyword evidence="3" id="KW-0408">Iron</keyword>
<dbReference type="InterPro" id="IPR012312">
    <property type="entry name" value="Hemerythrin-like"/>
</dbReference>